<dbReference type="EMBL" id="FMZO01000016">
    <property type="protein sequence ID" value="SDD91022.1"/>
    <property type="molecule type" value="Genomic_DNA"/>
</dbReference>
<dbReference type="STRING" id="1285928.SAMN04487894_11616"/>
<evidence type="ECO:0000313" key="1">
    <source>
        <dbReference type="EMBL" id="SDD91022.1"/>
    </source>
</evidence>
<evidence type="ECO:0000313" key="2">
    <source>
        <dbReference type="Proteomes" id="UP000198757"/>
    </source>
</evidence>
<protein>
    <submittedName>
        <fullName evidence="1">Uncharacterized protein</fullName>
    </submittedName>
</protein>
<reference evidence="2" key="1">
    <citation type="submission" date="2016-10" db="EMBL/GenBank/DDBJ databases">
        <authorList>
            <person name="Varghese N."/>
            <person name="Submissions S."/>
        </authorList>
    </citation>
    <scope>NUCLEOTIDE SEQUENCE [LARGE SCALE GENOMIC DNA]</scope>
    <source>
        <strain evidence="2">DSM 25811 / CCM 8410 / LMG 26954 / E90</strain>
    </source>
</reference>
<accession>A0A1G6YL33</accession>
<dbReference type="AlphaFoldDB" id="A0A1G6YL33"/>
<gene>
    <name evidence="1" type="ORF">SAMN04487894_11616</name>
</gene>
<keyword evidence="2" id="KW-1185">Reference proteome</keyword>
<sequence>MLNQANVNNSHPCQTDDFLMTKIFSVKKKRPENRLKHSLVAGLKNLQNVVVLLSPTLIFAVDQRHLSTFLDLMRL</sequence>
<name>A0A1G6YL33_NIADE</name>
<organism evidence="1 2">
    <name type="scientific">Niabella drilacis (strain DSM 25811 / CCM 8410 / CCUG 62505 / LMG 26954 / E90)</name>
    <dbReference type="NCBI Taxonomy" id="1285928"/>
    <lineage>
        <taxon>Bacteria</taxon>
        <taxon>Pseudomonadati</taxon>
        <taxon>Bacteroidota</taxon>
        <taxon>Chitinophagia</taxon>
        <taxon>Chitinophagales</taxon>
        <taxon>Chitinophagaceae</taxon>
        <taxon>Niabella</taxon>
    </lineage>
</organism>
<proteinExistence type="predicted"/>
<dbReference type="Proteomes" id="UP000198757">
    <property type="component" value="Unassembled WGS sequence"/>
</dbReference>